<evidence type="ECO:0000313" key="4">
    <source>
        <dbReference type="EMBL" id="MBB5107962.1"/>
    </source>
</evidence>
<reference evidence="4 5" key="1">
    <citation type="submission" date="2020-08" db="EMBL/GenBank/DDBJ databases">
        <title>Genomic Encyclopedia of Type Strains, Phase III (KMG-III): the genomes of soil and plant-associated and newly described type strains.</title>
        <authorList>
            <person name="Whitman W."/>
        </authorList>
    </citation>
    <scope>NUCLEOTIDE SEQUENCE [LARGE SCALE GENOMIC DNA]</scope>
    <source>
        <strain evidence="4 5">CECT 3146</strain>
    </source>
</reference>
<dbReference type="GO" id="GO:0000271">
    <property type="term" value="P:polysaccharide biosynthetic process"/>
    <property type="evidence" value="ECO:0007669"/>
    <property type="project" value="TreeGrafter"/>
</dbReference>
<keyword evidence="2" id="KW-0812">Transmembrane</keyword>
<sequence>MNGPAPPPAPRPAARPAVRGGRLPSLTGMRFAAALLVFCFHASYENLFADRRVNDAFAEAVSQAGWTGVSFFFVLSGFVLAFSARPRDTWRAFWRRRLWKIYPSHLLTLAAAVVLLAAAGLPRPGLLPNLLLVQAWWPDADVILSANPVSWSLSAEALFYLAFPALWAGVRRIRPEHLWRWAAALAAAVALMPLAAAALWPAGPHLHWLAISEEHYWFLLAFPPVRAAEFVLGMLMARLVSTGRLPHAGLWPPLLALACAYTAALAAPVAYGIAALGVLPLAWLVAAGAQADLRGRPSPFAARPLVWLGQVSFAFYLLHRLVQFHGHRALGEHRAFSTPAAAGLLMAAAALTLVLAWAMHTAVEQPLLRRFGHPRPRPRPRPSARGPLPRARGAKGPAPAARPVLPPASEEAR</sequence>
<organism evidence="4 5">
    <name type="scientific">Streptomyces spectabilis</name>
    <dbReference type="NCBI Taxonomy" id="68270"/>
    <lineage>
        <taxon>Bacteria</taxon>
        <taxon>Bacillati</taxon>
        <taxon>Actinomycetota</taxon>
        <taxon>Actinomycetes</taxon>
        <taxon>Kitasatosporales</taxon>
        <taxon>Streptomycetaceae</taxon>
        <taxon>Streptomyces</taxon>
    </lineage>
</organism>
<dbReference type="InterPro" id="IPR050879">
    <property type="entry name" value="Acyltransferase_3"/>
</dbReference>
<dbReference type="GO" id="GO:0016747">
    <property type="term" value="F:acyltransferase activity, transferring groups other than amino-acyl groups"/>
    <property type="evidence" value="ECO:0007669"/>
    <property type="project" value="InterPro"/>
</dbReference>
<feature type="region of interest" description="Disordered" evidence="1">
    <location>
        <begin position="369"/>
        <end position="413"/>
    </location>
</feature>
<dbReference type="PANTHER" id="PTHR23028:SF53">
    <property type="entry name" value="ACYL_TRANSF_3 DOMAIN-CONTAINING PROTEIN"/>
    <property type="match status" value="1"/>
</dbReference>
<feature type="transmembrane region" description="Helical" evidence="2">
    <location>
        <begin position="273"/>
        <end position="293"/>
    </location>
</feature>
<feature type="transmembrane region" description="Helical" evidence="2">
    <location>
        <begin position="182"/>
        <end position="203"/>
    </location>
</feature>
<feature type="transmembrane region" description="Helical" evidence="2">
    <location>
        <begin position="342"/>
        <end position="363"/>
    </location>
</feature>
<gene>
    <name evidence="4" type="ORF">FHS40_007083</name>
</gene>
<evidence type="ECO:0000256" key="2">
    <source>
        <dbReference type="SAM" id="Phobius"/>
    </source>
</evidence>
<keyword evidence="2" id="KW-0472">Membrane</keyword>
<keyword evidence="2" id="KW-1133">Transmembrane helix</keyword>
<evidence type="ECO:0000259" key="3">
    <source>
        <dbReference type="Pfam" id="PF01757"/>
    </source>
</evidence>
<dbReference type="EMBL" id="JACHJD010000016">
    <property type="protein sequence ID" value="MBB5107962.1"/>
    <property type="molecule type" value="Genomic_DNA"/>
</dbReference>
<accession>A0A7W8B312</accession>
<dbReference type="RefSeq" id="WP_245004342.1">
    <property type="nucleotide sequence ID" value="NZ_BMSQ01000035.1"/>
</dbReference>
<feature type="domain" description="Acyltransferase 3" evidence="3">
    <location>
        <begin position="25"/>
        <end position="357"/>
    </location>
</feature>
<dbReference type="PANTHER" id="PTHR23028">
    <property type="entry name" value="ACETYLTRANSFERASE"/>
    <property type="match status" value="1"/>
</dbReference>
<keyword evidence="5" id="KW-1185">Reference proteome</keyword>
<name>A0A7W8B312_STRST</name>
<feature type="transmembrane region" description="Helical" evidence="2">
    <location>
        <begin position="105"/>
        <end position="122"/>
    </location>
</feature>
<feature type="compositionally biased region" description="Low complexity" evidence="1">
    <location>
        <begin position="383"/>
        <end position="403"/>
    </location>
</feature>
<evidence type="ECO:0000313" key="5">
    <source>
        <dbReference type="Proteomes" id="UP000549009"/>
    </source>
</evidence>
<dbReference type="AlphaFoldDB" id="A0A7W8B312"/>
<evidence type="ECO:0000256" key="1">
    <source>
        <dbReference type="SAM" id="MobiDB-lite"/>
    </source>
</evidence>
<comment type="caution">
    <text evidence="4">The sequence shown here is derived from an EMBL/GenBank/DDBJ whole genome shotgun (WGS) entry which is preliminary data.</text>
</comment>
<dbReference type="GO" id="GO:0016020">
    <property type="term" value="C:membrane"/>
    <property type="evidence" value="ECO:0007669"/>
    <property type="project" value="TreeGrafter"/>
</dbReference>
<feature type="compositionally biased region" description="Basic residues" evidence="1">
    <location>
        <begin position="370"/>
        <end position="382"/>
    </location>
</feature>
<protein>
    <submittedName>
        <fullName evidence="4">Peptidoglycan/LPS O-acetylase OafA/YrhL</fullName>
    </submittedName>
</protein>
<dbReference type="InterPro" id="IPR002656">
    <property type="entry name" value="Acyl_transf_3_dom"/>
</dbReference>
<dbReference type="Proteomes" id="UP000549009">
    <property type="component" value="Unassembled WGS sequence"/>
</dbReference>
<feature type="transmembrane region" description="Helical" evidence="2">
    <location>
        <begin position="149"/>
        <end position="170"/>
    </location>
</feature>
<proteinExistence type="predicted"/>
<dbReference type="Pfam" id="PF01757">
    <property type="entry name" value="Acyl_transf_3"/>
    <property type="match status" value="1"/>
</dbReference>
<feature type="transmembrane region" description="Helical" evidence="2">
    <location>
        <begin position="64"/>
        <end position="84"/>
    </location>
</feature>
<feature type="transmembrane region" description="Helical" evidence="2">
    <location>
        <begin position="305"/>
        <end position="322"/>
    </location>
</feature>